<dbReference type="AlphaFoldDB" id="A0A9D1AJA9"/>
<keyword evidence="6" id="KW-0238">DNA-binding</keyword>
<dbReference type="InterPro" id="IPR036277">
    <property type="entry name" value="SMC_hinge_sf"/>
</dbReference>
<dbReference type="FunFam" id="3.40.50.300:FF:000901">
    <property type="entry name" value="Chromosome partition protein Smc"/>
    <property type="match status" value="1"/>
</dbReference>
<keyword evidence="2" id="KW-0963">Cytoplasm</keyword>
<organism evidence="10 11">
    <name type="scientific">Candidatus Egerieicola pullicola</name>
    <dbReference type="NCBI Taxonomy" id="2840775"/>
    <lineage>
        <taxon>Bacteria</taxon>
        <taxon>Bacillati</taxon>
        <taxon>Bacillota</taxon>
        <taxon>Clostridia</taxon>
        <taxon>Eubacteriales</taxon>
        <taxon>Oscillospiraceae</taxon>
        <taxon>Oscillospiraceae incertae sedis</taxon>
        <taxon>Candidatus Egerieicola</taxon>
    </lineage>
</organism>
<feature type="compositionally biased region" description="Low complexity" evidence="8">
    <location>
        <begin position="671"/>
        <end position="682"/>
    </location>
</feature>
<dbReference type="Gene3D" id="3.40.50.300">
    <property type="entry name" value="P-loop containing nucleotide triphosphate hydrolases"/>
    <property type="match status" value="2"/>
</dbReference>
<dbReference type="SMART" id="SM00968">
    <property type="entry name" value="SMC_hinge"/>
    <property type="match status" value="1"/>
</dbReference>
<dbReference type="GO" id="GO:0003677">
    <property type="term" value="F:DNA binding"/>
    <property type="evidence" value="ECO:0007669"/>
    <property type="project" value="UniProtKB-KW"/>
</dbReference>
<dbReference type="InterPro" id="IPR011890">
    <property type="entry name" value="SMC_prok"/>
</dbReference>
<dbReference type="GO" id="GO:0007062">
    <property type="term" value="P:sister chromatid cohesion"/>
    <property type="evidence" value="ECO:0007669"/>
    <property type="project" value="InterPro"/>
</dbReference>
<dbReference type="GO" id="GO:0005524">
    <property type="term" value="F:ATP binding"/>
    <property type="evidence" value="ECO:0007669"/>
    <property type="project" value="UniProtKB-KW"/>
</dbReference>
<dbReference type="Proteomes" id="UP000886749">
    <property type="component" value="Unassembled WGS sequence"/>
</dbReference>
<keyword evidence="5 7" id="KW-0175">Coiled coil</keyword>
<evidence type="ECO:0000256" key="7">
    <source>
        <dbReference type="SAM" id="Coils"/>
    </source>
</evidence>
<feature type="coiled-coil region" evidence="7">
    <location>
        <begin position="978"/>
        <end position="1026"/>
    </location>
</feature>
<feature type="region of interest" description="Disordered" evidence="8">
    <location>
        <begin position="669"/>
        <end position="688"/>
    </location>
</feature>
<dbReference type="InterPro" id="IPR010935">
    <property type="entry name" value="SMC_hinge"/>
</dbReference>
<evidence type="ECO:0000256" key="6">
    <source>
        <dbReference type="ARBA" id="ARBA00023125"/>
    </source>
</evidence>
<evidence type="ECO:0000256" key="1">
    <source>
        <dbReference type="ARBA" id="ARBA00004496"/>
    </source>
</evidence>
<dbReference type="SUPFAM" id="SSF75553">
    <property type="entry name" value="Smc hinge domain"/>
    <property type="match status" value="1"/>
</dbReference>
<comment type="caution">
    <text evidence="10">The sequence shown here is derived from an EMBL/GenBank/DDBJ whole genome shotgun (WGS) entry which is preliminary data.</text>
</comment>
<name>A0A9D1AJA9_9FIRM</name>
<feature type="coiled-coil region" evidence="7">
    <location>
        <begin position="224"/>
        <end position="363"/>
    </location>
</feature>
<dbReference type="SUPFAM" id="SSF52540">
    <property type="entry name" value="P-loop containing nucleoside triphosphate hydrolases"/>
    <property type="match status" value="2"/>
</dbReference>
<dbReference type="NCBIfam" id="TIGR02168">
    <property type="entry name" value="SMC_prok_B"/>
    <property type="match status" value="1"/>
</dbReference>
<dbReference type="Pfam" id="PF06470">
    <property type="entry name" value="SMC_hinge"/>
    <property type="match status" value="1"/>
</dbReference>
<feature type="domain" description="SMC hinge" evidence="9">
    <location>
        <begin position="506"/>
        <end position="622"/>
    </location>
</feature>
<evidence type="ECO:0000256" key="4">
    <source>
        <dbReference type="ARBA" id="ARBA00022840"/>
    </source>
</evidence>
<accession>A0A9D1AJA9</accession>
<evidence type="ECO:0000256" key="8">
    <source>
        <dbReference type="SAM" id="MobiDB-lite"/>
    </source>
</evidence>
<evidence type="ECO:0000313" key="10">
    <source>
        <dbReference type="EMBL" id="HIR40226.1"/>
    </source>
</evidence>
<dbReference type="GO" id="GO:0016887">
    <property type="term" value="F:ATP hydrolysis activity"/>
    <property type="evidence" value="ECO:0007669"/>
    <property type="project" value="InterPro"/>
</dbReference>
<dbReference type="Gene3D" id="3.30.70.1620">
    <property type="match status" value="1"/>
</dbReference>
<dbReference type="CDD" id="cd03278">
    <property type="entry name" value="ABC_SMC_barmotin"/>
    <property type="match status" value="1"/>
</dbReference>
<dbReference type="PANTHER" id="PTHR43977">
    <property type="entry name" value="STRUCTURAL MAINTENANCE OF CHROMOSOMES PROTEIN 3"/>
    <property type="match status" value="1"/>
</dbReference>
<dbReference type="GO" id="GO:0005694">
    <property type="term" value="C:chromosome"/>
    <property type="evidence" value="ECO:0007669"/>
    <property type="project" value="InterPro"/>
</dbReference>
<keyword evidence="4" id="KW-0067">ATP-binding</keyword>
<dbReference type="InterPro" id="IPR003395">
    <property type="entry name" value="RecF/RecN/SMC_N"/>
</dbReference>
<evidence type="ECO:0000256" key="5">
    <source>
        <dbReference type="ARBA" id="ARBA00023054"/>
    </source>
</evidence>
<sequence>TKIEFGKGLTAVVGPNGSGKSNISDAMRWVMGEQSTKTLRGSKMEDVIFTGTQQRKSQGFAQVSLTIDNSDRSLDVDSDEVIITRRLNRSGDSEYKINHASVRLKDINELLMDTGLGRDGYALVGQGRIAEIIQSKSDQRREIFEEAAGISKFRYRKNEAVHKLEASEENLLRLQDILAELEQRVGPLKKQSEKAKAFLQLSQEKRQLEVALWNLSLDQTSQKLKEQDDRILACQVEHEDLQQNSQDLETKINQSYEQMQRCLSRAEDCRQEKEDLEQQNSALLSREAVGKNNLEHFDQETARLTQQLEDFKQNNLQTSRLLEERQKQKESLEAALAETQSQLEEARSRLAELAKQDQGADEQSAALSKRINELLLLENEDKLTVIQLTGQTEEDSNSYQNNQLMLSQMQDNVRGTQRELQQAKELAQLLVQRMEALENQKAGYRFKLEGRQTKLEQQQAQAEDLLRQAGQLKQKAKLLQDLENNLEGFAYSVKAVMKQSRTGWLEGIHGTVARLLEVPEEYALAIETALGGSMQHIVVENEAAAKSAIRFLKQKNAGRATFLPLTSVKGRELSGFDLSDQEGYVDLASHLVKADSRYQGIVDSLLGRIVVAEDLDCAAAMGKQFGYRFKIVTLDGQVVNAGGSFSGGSKSRSAGLLSRAGEIAQLQQQADSLTQRSQQQSQDSKKLEQEVNTLKAQLNALESEQITVKEDQIRCEGEQKRLEALEAEYSRRAKEMEQELEGFLERLQEKNQKIAALRRRQGETQRELEQAQQTLESLRGQGDLLRRQRQEVNDSIQKLQLDQLAKQKDVDSLHETMEQLQGQSRESEQLQKQLMDQIQQVKQQRAQQQQEIQDCIQKRESNGLAQQKLDKQVKEILQQRTQLEQATTQLREEEKQYSRQREEVSRQLAQLEQRRETLQKEYDEVIRKLWEEYELTRSQARQEAQDPKDPAQAKTRLAAVKGEIRSLGSVNLSAIEEYQEVSQRYEFMSAQLADVEQSRKELEDLIQQLTQKMEELFAQSFEAINQNFQKIFVDLFGGGHGELKLTDPEHLLESGIEIIVQPPGKVIRHLSALSGGEQSFVAIAIYFAILKVRPAPFCILDEIEAALDDVNVARYAEYLRIMSDKTQFIAITHRRGTMEEADVLYGVTMQEKGVSKLLKLDVSEVAGQSQTA</sequence>
<dbReference type="HAMAP" id="MF_01894">
    <property type="entry name" value="Smc_prok"/>
    <property type="match status" value="1"/>
</dbReference>
<keyword evidence="3" id="KW-0547">Nucleotide-binding</keyword>
<dbReference type="InterPro" id="IPR027417">
    <property type="entry name" value="P-loop_NTPase"/>
</dbReference>
<dbReference type="PIRSF" id="PIRSF005719">
    <property type="entry name" value="SMC"/>
    <property type="match status" value="1"/>
</dbReference>
<dbReference type="EMBL" id="DVGY01000005">
    <property type="protein sequence ID" value="HIR40226.1"/>
    <property type="molecule type" value="Genomic_DNA"/>
</dbReference>
<gene>
    <name evidence="10" type="primary">smc</name>
    <name evidence="10" type="ORF">IAB36_00140</name>
</gene>
<dbReference type="Pfam" id="PF02463">
    <property type="entry name" value="SMC_N"/>
    <property type="match status" value="1"/>
</dbReference>
<dbReference type="InterPro" id="IPR024704">
    <property type="entry name" value="SMC"/>
</dbReference>
<dbReference type="Gene3D" id="1.20.1060.20">
    <property type="match status" value="1"/>
</dbReference>
<comment type="subcellular location">
    <subcellularLocation>
        <location evidence="1">Cytoplasm</location>
    </subcellularLocation>
</comment>
<feature type="non-terminal residue" evidence="10">
    <location>
        <position position="1"/>
    </location>
</feature>
<reference evidence="10" key="1">
    <citation type="submission" date="2020-10" db="EMBL/GenBank/DDBJ databases">
        <authorList>
            <person name="Gilroy R."/>
        </authorList>
    </citation>
    <scope>NUCLEOTIDE SEQUENCE</scope>
    <source>
        <strain evidence="10">CHK184-25365</strain>
    </source>
</reference>
<evidence type="ECO:0000256" key="2">
    <source>
        <dbReference type="ARBA" id="ARBA00022490"/>
    </source>
</evidence>
<reference evidence="10" key="2">
    <citation type="journal article" date="2021" name="PeerJ">
        <title>Extensive microbial diversity within the chicken gut microbiome revealed by metagenomics and culture.</title>
        <authorList>
            <person name="Gilroy R."/>
            <person name="Ravi A."/>
            <person name="Getino M."/>
            <person name="Pursley I."/>
            <person name="Horton D.L."/>
            <person name="Alikhan N.F."/>
            <person name="Baker D."/>
            <person name="Gharbi K."/>
            <person name="Hall N."/>
            <person name="Watson M."/>
            <person name="Adriaenssens E.M."/>
            <person name="Foster-Nyarko E."/>
            <person name="Jarju S."/>
            <person name="Secka A."/>
            <person name="Antonio M."/>
            <person name="Oren A."/>
            <person name="Chaudhuri R.R."/>
            <person name="La Ragione R."/>
            <person name="Hildebrand F."/>
            <person name="Pallen M.J."/>
        </authorList>
    </citation>
    <scope>NUCLEOTIDE SEQUENCE</scope>
    <source>
        <strain evidence="10">CHK184-25365</strain>
    </source>
</reference>
<dbReference type="GO" id="GO:0005737">
    <property type="term" value="C:cytoplasm"/>
    <property type="evidence" value="ECO:0007669"/>
    <property type="project" value="UniProtKB-SubCell"/>
</dbReference>
<feature type="coiled-coil region" evidence="7">
    <location>
        <begin position="157"/>
        <end position="184"/>
    </location>
</feature>
<proteinExistence type="inferred from homology"/>
<dbReference type="GO" id="GO:0030261">
    <property type="term" value="P:chromosome condensation"/>
    <property type="evidence" value="ECO:0007669"/>
    <property type="project" value="InterPro"/>
</dbReference>
<protein>
    <submittedName>
        <fullName evidence="10">Chromosome segregation protein SMC</fullName>
    </submittedName>
</protein>
<evidence type="ECO:0000313" key="11">
    <source>
        <dbReference type="Proteomes" id="UP000886749"/>
    </source>
</evidence>
<evidence type="ECO:0000256" key="3">
    <source>
        <dbReference type="ARBA" id="ARBA00022741"/>
    </source>
</evidence>
<feature type="coiled-coil region" evidence="7">
    <location>
        <begin position="406"/>
        <end position="482"/>
    </location>
</feature>
<evidence type="ECO:0000259" key="9">
    <source>
        <dbReference type="SMART" id="SM00968"/>
    </source>
</evidence>